<evidence type="ECO:0000313" key="2">
    <source>
        <dbReference type="Proteomes" id="UP001342826"/>
    </source>
</evidence>
<dbReference type="RefSeq" id="WP_066233360.1">
    <property type="nucleotide sequence ID" value="NZ_JARSOS010000129.1"/>
</dbReference>
<dbReference type="EMBL" id="JARTFS010000001">
    <property type="protein sequence ID" value="MED4399979.1"/>
    <property type="molecule type" value="Genomic_DNA"/>
</dbReference>
<gene>
    <name evidence="1" type="ORF">P9271_01205</name>
</gene>
<keyword evidence="2" id="KW-1185">Reference proteome</keyword>
<sequence>MKIKVVMNSGKEYVIFEESYSVNDFQDSLYTEMPVGGKVLKNGFIYLDSAKKIIVNPAHISSIEVLKENMNESLKTG</sequence>
<evidence type="ECO:0000313" key="1">
    <source>
        <dbReference type="EMBL" id="MED4399979.1"/>
    </source>
</evidence>
<comment type="caution">
    <text evidence="1">The sequence shown here is derived from an EMBL/GenBank/DDBJ whole genome shotgun (WGS) entry which is preliminary data.</text>
</comment>
<proteinExistence type="predicted"/>
<protein>
    <submittedName>
        <fullName evidence="1">Uncharacterized protein</fullName>
    </submittedName>
</protein>
<organism evidence="1 2">
    <name type="scientific">Metabacillus fastidiosus</name>
    <dbReference type="NCBI Taxonomy" id="1458"/>
    <lineage>
        <taxon>Bacteria</taxon>
        <taxon>Bacillati</taxon>
        <taxon>Bacillota</taxon>
        <taxon>Bacilli</taxon>
        <taxon>Bacillales</taxon>
        <taxon>Bacillaceae</taxon>
        <taxon>Metabacillus</taxon>
    </lineage>
</organism>
<name>A0ABU6NS57_9BACI</name>
<dbReference type="GeneID" id="301142451"/>
<reference evidence="1 2" key="1">
    <citation type="submission" date="2023-03" db="EMBL/GenBank/DDBJ databases">
        <title>Bacillus Genome Sequencing.</title>
        <authorList>
            <person name="Dunlap C."/>
        </authorList>
    </citation>
    <scope>NUCLEOTIDE SEQUENCE [LARGE SCALE GENOMIC DNA]</scope>
    <source>
        <strain evidence="1 2">NRS-1717</strain>
    </source>
</reference>
<dbReference type="Proteomes" id="UP001342826">
    <property type="component" value="Unassembled WGS sequence"/>
</dbReference>
<accession>A0ABU6NS57</accession>